<evidence type="ECO:0000256" key="1">
    <source>
        <dbReference type="ARBA" id="ARBA00005194"/>
    </source>
</evidence>
<dbReference type="EMBL" id="AYZE01000017">
    <property type="protein sequence ID" value="KRM89979.1"/>
    <property type="molecule type" value="Genomic_DNA"/>
</dbReference>
<comment type="function">
    <text evidence="8">This protein is a component of the acetyl coenzyme A carboxylase complex; first, biotin carboxylase catalyzes the carboxylation of the carrier protein and then the transcarboxylase transfers the carboxyl group to form malonyl-CoA.</text>
</comment>
<evidence type="ECO:0000313" key="11">
    <source>
        <dbReference type="EMBL" id="KRM89979.1"/>
    </source>
</evidence>
<dbReference type="InterPro" id="IPR000089">
    <property type="entry name" value="Biotin_lipoyl"/>
</dbReference>
<protein>
    <recommendedName>
        <fullName evidence="2 8">Biotin carboxyl carrier protein of acetyl-CoA carboxylase</fullName>
    </recommendedName>
</protein>
<dbReference type="PANTHER" id="PTHR45266">
    <property type="entry name" value="OXALOACETATE DECARBOXYLASE ALPHA CHAIN"/>
    <property type="match status" value="1"/>
</dbReference>
<dbReference type="InterPro" id="IPR001249">
    <property type="entry name" value="AcCoA_biotinCC"/>
</dbReference>
<dbReference type="GO" id="GO:0003989">
    <property type="term" value="F:acetyl-CoA carboxylase activity"/>
    <property type="evidence" value="ECO:0007669"/>
    <property type="project" value="InterPro"/>
</dbReference>
<feature type="region of interest" description="Disordered" evidence="9">
    <location>
        <begin position="36"/>
        <end position="61"/>
    </location>
</feature>
<keyword evidence="6 8" id="KW-0275">Fatty acid biosynthesis</keyword>
<name>A0A0R2CNF1_9LACO</name>
<dbReference type="Gene3D" id="2.40.50.100">
    <property type="match status" value="1"/>
</dbReference>
<dbReference type="PROSITE" id="PS00188">
    <property type="entry name" value="BIOTIN"/>
    <property type="match status" value="1"/>
</dbReference>
<dbReference type="OrthoDB" id="9811735at2"/>
<keyword evidence="12" id="KW-1185">Reference proteome</keyword>
<dbReference type="Pfam" id="PF00364">
    <property type="entry name" value="Biotin_lipoyl"/>
    <property type="match status" value="1"/>
</dbReference>
<dbReference type="InterPro" id="IPR011053">
    <property type="entry name" value="Single_hybrid_motif"/>
</dbReference>
<dbReference type="GO" id="GO:0009317">
    <property type="term" value="C:acetyl-CoA carboxylase complex"/>
    <property type="evidence" value="ECO:0007669"/>
    <property type="project" value="InterPro"/>
</dbReference>
<reference evidence="11 12" key="1">
    <citation type="journal article" date="2015" name="Genome Announc.">
        <title>Expanding the biotechnology potential of lactobacilli through comparative genomics of 213 strains and associated genera.</title>
        <authorList>
            <person name="Sun Z."/>
            <person name="Harris H.M."/>
            <person name="McCann A."/>
            <person name="Guo C."/>
            <person name="Argimon S."/>
            <person name="Zhang W."/>
            <person name="Yang X."/>
            <person name="Jeffery I.B."/>
            <person name="Cooney J.C."/>
            <person name="Kagawa T.F."/>
            <person name="Liu W."/>
            <person name="Song Y."/>
            <person name="Salvetti E."/>
            <person name="Wrobel A."/>
            <person name="Rasinkangas P."/>
            <person name="Parkhill J."/>
            <person name="Rea M.C."/>
            <person name="O'Sullivan O."/>
            <person name="Ritari J."/>
            <person name="Douillard F.P."/>
            <person name="Paul Ross R."/>
            <person name="Yang R."/>
            <person name="Briner A.E."/>
            <person name="Felis G.E."/>
            <person name="de Vos W.M."/>
            <person name="Barrangou R."/>
            <person name="Klaenhammer T.R."/>
            <person name="Caufield P.W."/>
            <person name="Cui Y."/>
            <person name="Zhang H."/>
            <person name="O'Toole P.W."/>
        </authorList>
    </citation>
    <scope>NUCLEOTIDE SEQUENCE [LARGE SCALE GENOMIC DNA]</scope>
    <source>
        <strain evidence="11 12">DSM 21116</strain>
    </source>
</reference>
<dbReference type="PROSITE" id="PS50968">
    <property type="entry name" value="BIOTINYL_LIPOYL"/>
    <property type="match status" value="1"/>
</dbReference>
<dbReference type="CDD" id="cd06850">
    <property type="entry name" value="biotinyl_domain"/>
    <property type="match status" value="1"/>
</dbReference>
<dbReference type="GO" id="GO:0006633">
    <property type="term" value="P:fatty acid biosynthetic process"/>
    <property type="evidence" value="ECO:0007669"/>
    <property type="project" value="UniProtKB-UniPathway"/>
</dbReference>
<evidence type="ECO:0000256" key="3">
    <source>
        <dbReference type="ARBA" id="ARBA00022516"/>
    </source>
</evidence>
<feature type="domain" description="Lipoyl-binding" evidence="10">
    <location>
        <begin position="63"/>
        <end position="139"/>
    </location>
</feature>
<dbReference type="Proteomes" id="UP000051131">
    <property type="component" value="Unassembled WGS sequence"/>
</dbReference>
<dbReference type="NCBIfam" id="TIGR00531">
    <property type="entry name" value="BCCP"/>
    <property type="match status" value="1"/>
</dbReference>
<dbReference type="AlphaFoldDB" id="A0A0R2CNF1"/>
<keyword evidence="5 8" id="KW-0443">Lipid metabolism</keyword>
<keyword evidence="4 8" id="KW-0276">Fatty acid metabolism</keyword>
<evidence type="ECO:0000259" key="10">
    <source>
        <dbReference type="PROSITE" id="PS50968"/>
    </source>
</evidence>
<organism evidence="11 12">
    <name type="scientific">Liquorilactobacillus cacaonum DSM 21116</name>
    <dbReference type="NCBI Taxonomy" id="1423729"/>
    <lineage>
        <taxon>Bacteria</taxon>
        <taxon>Bacillati</taxon>
        <taxon>Bacillota</taxon>
        <taxon>Bacilli</taxon>
        <taxon>Lactobacillales</taxon>
        <taxon>Lactobacillaceae</taxon>
        <taxon>Liquorilactobacillus</taxon>
    </lineage>
</organism>
<evidence type="ECO:0000256" key="8">
    <source>
        <dbReference type="RuleBase" id="RU364072"/>
    </source>
</evidence>
<dbReference type="NCBIfam" id="NF005457">
    <property type="entry name" value="PRK07051.1"/>
    <property type="match status" value="1"/>
</dbReference>
<dbReference type="SUPFAM" id="SSF51230">
    <property type="entry name" value="Single hybrid motif"/>
    <property type="match status" value="1"/>
</dbReference>
<evidence type="ECO:0000313" key="12">
    <source>
        <dbReference type="Proteomes" id="UP000051131"/>
    </source>
</evidence>
<keyword evidence="3 8" id="KW-0444">Lipid biosynthesis</keyword>
<evidence type="ECO:0000256" key="6">
    <source>
        <dbReference type="ARBA" id="ARBA00023160"/>
    </source>
</evidence>
<comment type="caution">
    <text evidence="11">The sequence shown here is derived from an EMBL/GenBank/DDBJ whole genome shotgun (WGS) entry which is preliminary data.</text>
</comment>
<evidence type="ECO:0000256" key="9">
    <source>
        <dbReference type="SAM" id="MobiDB-lite"/>
    </source>
</evidence>
<dbReference type="PRINTS" id="PR01071">
    <property type="entry name" value="ACOABIOTINCC"/>
</dbReference>
<feature type="compositionally biased region" description="Low complexity" evidence="9">
    <location>
        <begin position="41"/>
        <end position="60"/>
    </location>
</feature>
<accession>A0A0R2CNF1</accession>
<dbReference type="InterPro" id="IPR050709">
    <property type="entry name" value="Biotin_Carboxyl_Carrier/Decarb"/>
</dbReference>
<dbReference type="UniPathway" id="UPA00094"/>
<evidence type="ECO:0000256" key="5">
    <source>
        <dbReference type="ARBA" id="ARBA00023098"/>
    </source>
</evidence>
<dbReference type="RefSeq" id="WP_057829835.1">
    <property type="nucleotide sequence ID" value="NZ_AYZE01000017.1"/>
</dbReference>
<keyword evidence="7 8" id="KW-0092">Biotin</keyword>
<proteinExistence type="predicted"/>
<dbReference type="STRING" id="1423729.FC80_GL001801"/>
<evidence type="ECO:0000256" key="4">
    <source>
        <dbReference type="ARBA" id="ARBA00022832"/>
    </source>
</evidence>
<evidence type="ECO:0000256" key="7">
    <source>
        <dbReference type="ARBA" id="ARBA00023267"/>
    </source>
</evidence>
<evidence type="ECO:0000256" key="2">
    <source>
        <dbReference type="ARBA" id="ARBA00017562"/>
    </source>
</evidence>
<dbReference type="InterPro" id="IPR001882">
    <property type="entry name" value="Biotin_BS"/>
</dbReference>
<gene>
    <name evidence="11" type="ORF">FC80_GL001801</name>
</gene>
<comment type="pathway">
    <text evidence="1 8">Lipid metabolism; fatty acid biosynthesis.</text>
</comment>
<dbReference type="FunFam" id="2.40.50.100:FF:000003">
    <property type="entry name" value="Acetyl-CoA carboxylase biotin carboxyl carrier protein"/>
    <property type="match status" value="1"/>
</dbReference>
<dbReference type="PATRIC" id="fig|1423729.3.peg.1829"/>
<sequence length="140" mass="15227">MKIPDLDELINKFQDAGLTHLEIRNGDEEVILKKELPVEISTPSSNTSSQSVTSQESTSTNKNITIDAPFVGTFYTSPSPQEEPFVKVGDQVKKGQVVGIIEAMKMMTEVKADTSGTVTDILVANENPVEYGEALIAIKK</sequence>
<dbReference type="PANTHER" id="PTHR45266:SF3">
    <property type="entry name" value="OXALOACETATE DECARBOXYLASE ALPHA CHAIN"/>
    <property type="match status" value="1"/>
</dbReference>